<sequence length="286" mass="29404">MRNGVAATGSTPVGGDLGRPSVPKGCPVPITEAFTDAADTVAHLAECVLEGRKAPVATATERLLETHDGLAIINDIFVPILDVVGQKYDEGAFFLPQLMASAEAVKAGFDLIRDRARAVGASAAEATPVGGDLGRPSGSSAVTPRKGCASPAPTEGDAHVPAESDRAIIVATVQGDIHDIGKNIVKMLLENYGFTVIDLGRDVAPEAIVAAARDTGARLIGLSALMTTTVGAMERTIALVHEQLPGVAVMVGGAVITQEFAEQIGADFYAKDAAASTRVASTFFDD</sequence>
<accession>A0A369P8E9</accession>
<dbReference type="AlphaFoldDB" id="A0A369P8E9"/>
<evidence type="ECO:0000256" key="1">
    <source>
        <dbReference type="ARBA" id="ARBA00022723"/>
    </source>
</evidence>
<evidence type="ECO:0000313" key="6">
    <source>
        <dbReference type="EMBL" id="RDC47098.1"/>
    </source>
</evidence>
<dbReference type="InterPro" id="IPR036724">
    <property type="entry name" value="Cobalamin-bd_sf"/>
</dbReference>
<dbReference type="EMBL" id="PPUT01000001">
    <property type="protein sequence ID" value="RDC47098.1"/>
    <property type="molecule type" value="Genomic_DNA"/>
</dbReference>
<feature type="region of interest" description="Disordered" evidence="3">
    <location>
        <begin position="126"/>
        <end position="160"/>
    </location>
</feature>
<dbReference type="InterPro" id="IPR003759">
    <property type="entry name" value="Cbl-bd_cap"/>
</dbReference>
<dbReference type="Gene3D" id="1.10.1240.10">
    <property type="entry name" value="Methionine synthase domain"/>
    <property type="match status" value="1"/>
</dbReference>
<feature type="domain" description="B12-binding" evidence="4">
    <location>
        <begin position="165"/>
        <end position="286"/>
    </location>
</feature>
<dbReference type="GO" id="GO:0050667">
    <property type="term" value="P:homocysteine metabolic process"/>
    <property type="evidence" value="ECO:0007669"/>
    <property type="project" value="TreeGrafter"/>
</dbReference>
<evidence type="ECO:0008006" key="8">
    <source>
        <dbReference type="Google" id="ProtNLM"/>
    </source>
</evidence>
<dbReference type="GO" id="GO:0031419">
    <property type="term" value="F:cobalamin binding"/>
    <property type="evidence" value="ECO:0007669"/>
    <property type="project" value="InterPro"/>
</dbReference>
<dbReference type="SUPFAM" id="SSF47644">
    <property type="entry name" value="Methionine synthase domain"/>
    <property type="match status" value="1"/>
</dbReference>
<comment type="caution">
    <text evidence="6">The sequence shown here is derived from an EMBL/GenBank/DDBJ whole genome shotgun (WGS) entry which is preliminary data.</text>
</comment>
<keyword evidence="2" id="KW-0170">Cobalt</keyword>
<evidence type="ECO:0000256" key="3">
    <source>
        <dbReference type="SAM" id="MobiDB-lite"/>
    </source>
</evidence>
<dbReference type="Gene3D" id="3.40.50.280">
    <property type="entry name" value="Cobalamin-binding domain"/>
    <property type="match status" value="1"/>
</dbReference>
<evidence type="ECO:0000259" key="5">
    <source>
        <dbReference type="PROSITE" id="PS51337"/>
    </source>
</evidence>
<dbReference type="InterPro" id="IPR050554">
    <property type="entry name" value="Met_Synthase/Corrinoid"/>
</dbReference>
<dbReference type="Pfam" id="PF02607">
    <property type="entry name" value="B12-binding_2"/>
    <property type="match status" value="1"/>
</dbReference>
<name>A0A369P8E9_9ACTN</name>
<feature type="domain" description="B12-binding N-terminal" evidence="5">
    <location>
        <begin position="31"/>
        <end position="124"/>
    </location>
</feature>
<dbReference type="GO" id="GO:0005829">
    <property type="term" value="C:cytosol"/>
    <property type="evidence" value="ECO:0007669"/>
    <property type="project" value="TreeGrafter"/>
</dbReference>
<dbReference type="PROSITE" id="PS51337">
    <property type="entry name" value="B12_BINDING_NTER"/>
    <property type="match status" value="1"/>
</dbReference>
<evidence type="ECO:0000256" key="2">
    <source>
        <dbReference type="ARBA" id="ARBA00023285"/>
    </source>
</evidence>
<proteinExistence type="predicted"/>
<dbReference type="GO" id="GO:0008705">
    <property type="term" value="F:methionine synthase activity"/>
    <property type="evidence" value="ECO:0007669"/>
    <property type="project" value="TreeGrafter"/>
</dbReference>
<organism evidence="6 7">
    <name type="scientific">Adlercreutzia equolifaciens subsp. celatus</name>
    <dbReference type="NCBI Taxonomy" id="394340"/>
    <lineage>
        <taxon>Bacteria</taxon>
        <taxon>Bacillati</taxon>
        <taxon>Actinomycetota</taxon>
        <taxon>Coriobacteriia</taxon>
        <taxon>Eggerthellales</taxon>
        <taxon>Eggerthellaceae</taxon>
        <taxon>Adlercreutzia</taxon>
    </lineage>
</organism>
<dbReference type="GO" id="GO:0046872">
    <property type="term" value="F:metal ion binding"/>
    <property type="evidence" value="ECO:0007669"/>
    <property type="project" value="UniProtKB-KW"/>
</dbReference>
<feature type="region of interest" description="Disordered" evidence="3">
    <location>
        <begin position="1"/>
        <end position="21"/>
    </location>
</feature>
<reference evidence="6 7" key="1">
    <citation type="journal article" date="2018" name="Elife">
        <title>Discovery and characterization of a prevalent human gut bacterial enzyme sufficient for the inactivation of a family of plant toxins.</title>
        <authorList>
            <person name="Koppel N."/>
            <person name="Bisanz J.E."/>
            <person name="Pandelia M.E."/>
            <person name="Turnbaugh P.J."/>
            <person name="Balskus E.P."/>
        </authorList>
    </citation>
    <scope>NUCLEOTIDE SEQUENCE [LARGE SCALE GENOMIC DNA]</scope>
    <source>
        <strain evidence="6 7">OB21 GAM 11</strain>
    </source>
</reference>
<dbReference type="PROSITE" id="PS51332">
    <property type="entry name" value="B12_BINDING"/>
    <property type="match status" value="1"/>
</dbReference>
<dbReference type="Pfam" id="PF02310">
    <property type="entry name" value="B12-binding"/>
    <property type="match status" value="1"/>
</dbReference>
<evidence type="ECO:0000259" key="4">
    <source>
        <dbReference type="PROSITE" id="PS51332"/>
    </source>
</evidence>
<dbReference type="SUPFAM" id="SSF52242">
    <property type="entry name" value="Cobalamin (vitamin B12)-binding domain"/>
    <property type="match status" value="1"/>
</dbReference>
<evidence type="ECO:0000313" key="7">
    <source>
        <dbReference type="Proteomes" id="UP000253805"/>
    </source>
</evidence>
<dbReference type="PANTHER" id="PTHR45833:SF1">
    <property type="entry name" value="METHIONINE SYNTHASE"/>
    <property type="match status" value="1"/>
</dbReference>
<dbReference type="InterPro" id="IPR036594">
    <property type="entry name" value="Meth_synthase_dom"/>
</dbReference>
<dbReference type="PANTHER" id="PTHR45833">
    <property type="entry name" value="METHIONINE SYNTHASE"/>
    <property type="match status" value="1"/>
</dbReference>
<dbReference type="Proteomes" id="UP000253805">
    <property type="component" value="Unassembled WGS sequence"/>
</dbReference>
<dbReference type="GO" id="GO:0046653">
    <property type="term" value="P:tetrahydrofolate metabolic process"/>
    <property type="evidence" value="ECO:0007669"/>
    <property type="project" value="TreeGrafter"/>
</dbReference>
<protein>
    <recommendedName>
        <fullName evidence="8">Cobalamin-binding protein</fullName>
    </recommendedName>
</protein>
<dbReference type="InterPro" id="IPR006158">
    <property type="entry name" value="Cobalamin-bd"/>
</dbReference>
<gene>
    <name evidence="6" type="ORF">C1850_00465</name>
</gene>
<dbReference type="SMART" id="SM01018">
    <property type="entry name" value="B12-binding_2"/>
    <property type="match status" value="1"/>
</dbReference>
<keyword evidence="1" id="KW-0479">Metal-binding</keyword>